<feature type="compositionally biased region" description="Low complexity" evidence="1">
    <location>
        <begin position="23"/>
        <end position="43"/>
    </location>
</feature>
<feature type="compositionally biased region" description="Polar residues" evidence="1">
    <location>
        <begin position="65"/>
        <end position="85"/>
    </location>
</feature>
<proteinExistence type="predicted"/>
<dbReference type="AlphaFoldDB" id="A0A4Y9ZBQ9"/>
<evidence type="ECO:0000313" key="3">
    <source>
        <dbReference type="Proteomes" id="UP000298327"/>
    </source>
</evidence>
<name>A0A4Y9ZBQ9_9AGAM</name>
<feature type="compositionally biased region" description="Polar residues" evidence="1">
    <location>
        <begin position="109"/>
        <end position="120"/>
    </location>
</feature>
<dbReference type="Proteomes" id="UP000298327">
    <property type="component" value="Unassembled WGS sequence"/>
</dbReference>
<feature type="compositionally biased region" description="Polar residues" evidence="1">
    <location>
        <begin position="139"/>
        <end position="149"/>
    </location>
</feature>
<comment type="caution">
    <text evidence="2">The sequence shown here is derived from an EMBL/GenBank/DDBJ whole genome shotgun (WGS) entry which is preliminary data.</text>
</comment>
<dbReference type="OrthoDB" id="10429525at2759"/>
<evidence type="ECO:0000313" key="2">
    <source>
        <dbReference type="EMBL" id="TFY72002.1"/>
    </source>
</evidence>
<protein>
    <submittedName>
        <fullName evidence="2">Uncharacterized protein</fullName>
    </submittedName>
</protein>
<organism evidence="2 3">
    <name type="scientific">Dentipellis fragilis</name>
    <dbReference type="NCBI Taxonomy" id="205917"/>
    <lineage>
        <taxon>Eukaryota</taxon>
        <taxon>Fungi</taxon>
        <taxon>Dikarya</taxon>
        <taxon>Basidiomycota</taxon>
        <taxon>Agaricomycotina</taxon>
        <taxon>Agaricomycetes</taxon>
        <taxon>Russulales</taxon>
        <taxon>Hericiaceae</taxon>
        <taxon>Dentipellis</taxon>
    </lineage>
</organism>
<dbReference type="EMBL" id="SEOQ01000028">
    <property type="protein sequence ID" value="TFY72002.1"/>
    <property type="molecule type" value="Genomic_DNA"/>
</dbReference>
<accession>A0A4Y9ZBQ9</accession>
<keyword evidence="3" id="KW-1185">Reference proteome</keyword>
<sequence length="259" mass="27739">MYSSSRANPRQPYSWAGAPNQVSGSSSHAAAPPATAYSQTSATHAGYPNEESYAPATNYAGSHPYDTNYQHASSFQTPGNPTLHSSYDPHHDQFRATLESAFPHLHTPQIGSNTSVTGGSAHQGELANYAGDYRPAGNASGTAQTTVSSGGYAVPSSIHNNSTSDRRASVAEPSAKGQKRKSRKGTTDAPAAPQAELLGNESDEQRARKKKKAMQQRGYREKYSGTVKELEDVLPDEYKTNDPRLLARRLLAVSNVSKT</sequence>
<feature type="region of interest" description="Disordered" evidence="1">
    <location>
        <begin position="1"/>
        <end position="222"/>
    </location>
</feature>
<gene>
    <name evidence="2" type="ORF">EVG20_g984</name>
</gene>
<evidence type="ECO:0000256" key="1">
    <source>
        <dbReference type="SAM" id="MobiDB-lite"/>
    </source>
</evidence>
<reference evidence="2 3" key="1">
    <citation type="submission" date="2019-02" db="EMBL/GenBank/DDBJ databases">
        <title>Genome sequencing of the rare red list fungi Dentipellis fragilis.</title>
        <authorList>
            <person name="Buettner E."/>
            <person name="Kellner H."/>
        </authorList>
    </citation>
    <scope>NUCLEOTIDE SEQUENCE [LARGE SCALE GENOMIC DNA]</scope>
    <source>
        <strain evidence="2 3">DSM 105465</strain>
    </source>
</reference>